<evidence type="ECO:0000313" key="4">
    <source>
        <dbReference type="EMBL" id="RTH25080.1"/>
    </source>
</evidence>
<evidence type="ECO:0000313" key="20">
    <source>
        <dbReference type="Proteomes" id="UP000287962"/>
    </source>
</evidence>
<dbReference type="Proteomes" id="UP000286734">
    <property type="component" value="Unassembled WGS sequence"/>
</dbReference>
<dbReference type="EMBL" id="PEML01000331">
    <property type="protein sequence ID" value="RTI04197.1"/>
    <property type="molecule type" value="Genomic_DNA"/>
</dbReference>
<protein>
    <submittedName>
        <fullName evidence="3">Uncharacterized protein</fullName>
    </submittedName>
</protein>
<evidence type="ECO:0000313" key="18">
    <source>
        <dbReference type="Proteomes" id="UP000287306"/>
    </source>
</evidence>
<dbReference type="Proteomes" id="UP000287962">
    <property type="component" value="Unassembled WGS sequence"/>
</dbReference>
<evidence type="ECO:0000313" key="7">
    <source>
        <dbReference type="EMBL" id="RTH38372.1"/>
    </source>
</evidence>
<evidence type="ECO:0000313" key="19">
    <source>
        <dbReference type="Proteomes" id="UP000287439"/>
    </source>
</evidence>
<evidence type="ECO:0000313" key="1">
    <source>
        <dbReference type="EMBL" id="RTG99167.1"/>
    </source>
</evidence>
<dbReference type="EMBL" id="PELZ01000110">
    <property type="protein sequence ID" value="RTH38372.1"/>
    <property type="molecule type" value="Genomic_DNA"/>
</dbReference>
<accession>A0A430RLB4</accession>
<dbReference type="EMBL" id="PELV01000210">
    <property type="protein sequence ID" value="RTH17982.1"/>
    <property type="molecule type" value="Genomic_DNA"/>
</dbReference>
<evidence type="ECO:0000313" key="9">
    <source>
        <dbReference type="EMBL" id="RTI04197.1"/>
    </source>
</evidence>
<comment type="caution">
    <text evidence="3">The sequence shown here is derived from an EMBL/GenBank/DDBJ whole genome shotgun (WGS) entry which is preliminary data.</text>
</comment>
<dbReference type="EMBL" id="PELM01000475">
    <property type="protein sequence ID" value="RTG99167.1"/>
    <property type="molecule type" value="Genomic_DNA"/>
</dbReference>
<dbReference type="Proteomes" id="UP000288051">
    <property type="component" value="Unassembled WGS sequence"/>
</dbReference>
<dbReference type="EMBL" id="PELY01000210">
    <property type="protein sequence ID" value="RTH25756.1"/>
    <property type="molecule type" value="Genomic_DNA"/>
</dbReference>
<evidence type="ECO:0000313" key="6">
    <source>
        <dbReference type="EMBL" id="RTH29113.1"/>
    </source>
</evidence>
<dbReference type="Proteomes" id="UP000287306">
    <property type="component" value="Unassembled WGS sequence"/>
</dbReference>
<dbReference type="Proteomes" id="UP000288073">
    <property type="component" value="Unassembled WGS sequence"/>
</dbReference>
<reference evidence="13 14" key="2">
    <citation type="journal article" date="2019" name="Extremophiles">
        <title>Biogeography of thermophiles and predominance of Thermus scotoductus in domestic water heaters.</title>
        <authorList>
            <person name="Wilpiszeski R.L."/>
            <person name="Zhang Z."/>
            <person name="House C.H."/>
        </authorList>
    </citation>
    <scope>NUCLEOTIDE SEQUENCE [LARGE SCALE GENOMIC DNA]</scope>
    <source>
        <strain evidence="12 22">10_S10</strain>
        <strain evidence="9 20">12_S12</strain>
        <strain evidence="11 16">14_S14</strain>
        <strain evidence="8 24">16_S16</strain>
        <strain evidence="10 17">17_S17</strain>
        <strain evidence="6 15">20_S20</strain>
        <strain evidence="7 21">24_S24</strain>
        <strain evidence="5 18">25_S25</strain>
        <strain evidence="4 13">27_S27</strain>
        <strain evidence="3 19">28_S28</strain>
        <strain evidence="2 14">34_S34</strain>
        <strain evidence="1 23">38_S38</strain>
    </source>
</reference>
<dbReference type="EMBL" id="PEMN01000365">
    <property type="protein sequence ID" value="RTI14227.1"/>
    <property type="molecule type" value="Genomic_DNA"/>
</dbReference>
<gene>
    <name evidence="12" type="ORF">CSW23_11380</name>
    <name evidence="9" type="ORF">CSW25_13295</name>
    <name evidence="11" type="ORF">CSW27_08255</name>
    <name evidence="8" type="ORF">CSW29_07600</name>
    <name evidence="10" type="ORF">CSW30_08385</name>
    <name evidence="6" type="ORF">CSW33_13010</name>
    <name evidence="7" type="ORF">CSW37_04430</name>
    <name evidence="5" type="ORF">CSW38_07300</name>
    <name evidence="4" type="ORF">CSW40_07290</name>
    <name evidence="3" type="ORF">CSW41_06890</name>
    <name evidence="2" type="ORF">CSW47_08025</name>
    <name evidence="1" type="ORF">CSW50_13535</name>
</gene>
<organism evidence="3 19">
    <name type="scientific">Thermus scotoductus</name>
    <dbReference type="NCBI Taxonomy" id="37636"/>
    <lineage>
        <taxon>Bacteria</taxon>
        <taxon>Thermotogati</taxon>
        <taxon>Deinococcota</taxon>
        <taxon>Deinococci</taxon>
        <taxon>Thermales</taxon>
        <taxon>Thermaceae</taxon>
        <taxon>Thermus</taxon>
    </lineage>
</organism>
<proteinExistence type="predicted"/>
<dbReference type="EMBL" id="PEMJ01000274">
    <property type="protein sequence ID" value="RTI13652.1"/>
    <property type="molecule type" value="Genomic_DNA"/>
</dbReference>
<dbReference type="RefSeq" id="WP_126165448.1">
    <property type="nucleotide sequence ID" value="NZ_PELL01000221.1"/>
</dbReference>
<dbReference type="Proteomes" id="UP000288347">
    <property type="component" value="Unassembled WGS sequence"/>
</dbReference>
<dbReference type="Proteomes" id="UP000286712">
    <property type="component" value="Unassembled WGS sequence"/>
</dbReference>
<evidence type="ECO:0000313" key="22">
    <source>
        <dbReference type="Proteomes" id="UP000288073"/>
    </source>
</evidence>
<dbReference type="EMBL" id="PELW01000199">
    <property type="protein sequence ID" value="RTH25080.1"/>
    <property type="molecule type" value="Genomic_DNA"/>
</dbReference>
<evidence type="ECO:0000313" key="5">
    <source>
        <dbReference type="EMBL" id="RTH25756.1"/>
    </source>
</evidence>
<dbReference type="EMBL" id="PELP01000221">
    <property type="protein sequence ID" value="RTH03746.1"/>
    <property type="molecule type" value="Genomic_DNA"/>
</dbReference>
<evidence type="ECO:0000313" key="14">
    <source>
        <dbReference type="Proteomes" id="UP000286734"/>
    </source>
</evidence>
<evidence type="ECO:0000313" key="23">
    <source>
        <dbReference type="Proteomes" id="UP000288082"/>
    </source>
</evidence>
<dbReference type="EMBL" id="PEMD01000336">
    <property type="protein sequence ID" value="RTH29113.1"/>
    <property type="molecule type" value="Genomic_DNA"/>
</dbReference>
<evidence type="ECO:0000313" key="13">
    <source>
        <dbReference type="Proteomes" id="UP000286712"/>
    </source>
</evidence>
<evidence type="ECO:0000313" key="17">
    <source>
        <dbReference type="Proteomes" id="UP000287173"/>
    </source>
</evidence>
<evidence type="ECO:0000313" key="16">
    <source>
        <dbReference type="Proteomes" id="UP000287155"/>
    </source>
</evidence>
<dbReference type="Proteomes" id="UP000287439">
    <property type="component" value="Unassembled WGS sequence"/>
</dbReference>
<evidence type="ECO:0000313" key="15">
    <source>
        <dbReference type="Proteomes" id="UP000286928"/>
    </source>
</evidence>
<evidence type="ECO:0000313" key="3">
    <source>
        <dbReference type="EMBL" id="RTH17982.1"/>
    </source>
</evidence>
<dbReference type="EMBL" id="PEMH01000244">
    <property type="protein sequence ID" value="RTH99474.1"/>
    <property type="molecule type" value="Genomic_DNA"/>
</dbReference>
<evidence type="ECO:0000313" key="2">
    <source>
        <dbReference type="EMBL" id="RTH03746.1"/>
    </source>
</evidence>
<dbReference type="AlphaFoldDB" id="A0A430RLB4"/>
<reference evidence="9" key="1">
    <citation type="submission" date="2017-10" db="EMBL/GenBank/DDBJ databases">
        <authorList>
            <person name="Wilpiszeski R.L."/>
            <person name="Zhidan Z."/>
            <person name="House C.H."/>
        </authorList>
    </citation>
    <scope>NUCLEOTIDE SEQUENCE</scope>
    <source>
        <strain evidence="9">12_S12</strain>
    </source>
</reference>
<sequence length="125" mass="13831">MEPHERQIMDLLMNLAVEYFSERIVQRNEGAGRALGRLRNDPDGEGVWLSEFVEAFFREHLLDTPGGACLVLRAYAQRPWSPPEALATATTVGDALQVMAKALFAASLAKRTEEALERALVFGGE</sequence>
<evidence type="ECO:0000313" key="12">
    <source>
        <dbReference type="EMBL" id="RTI14227.1"/>
    </source>
</evidence>
<dbReference type="Proteomes" id="UP000286928">
    <property type="component" value="Unassembled WGS sequence"/>
</dbReference>
<keyword evidence="20" id="KW-1185">Reference proteome</keyword>
<evidence type="ECO:0000313" key="8">
    <source>
        <dbReference type="EMBL" id="RTH99474.1"/>
    </source>
</evidence>
<evidence type="ECO:0000313" key="11">
    <source>
        <dbReference type="EMBL" id="RTI13652.1"/>
    </source>
</evidence>
<evidence type="ECO:0000313" key="21">
    <source>
        <dbReference type="Proteomes" id="UP000288051"/>
    </source>
</evidence>
<dbReference type="Proteomes" id="UP000287155">
    <property type="component" value="Unassembled WGS sequence"/>
</dbReference>
<evidence type="ECO:0000313" key="10">
    <source>
        <dbReference type="EMBL" id="RTI07629.1"/>
    </source>
</evidence>
<dbReference type="Proteomes" id="UP000288082">
    <property type="component" value="Unassembled WGS sequence"/>
</dbReference>
<dbReference type="EMBL" id="PEMG01000255">
    <property type="protein sequence ID" value="RTI07629.1"/>
    <property type="molecule type" value="Genomic_DNA"/>
</dbReference>
<evidence type="ECO:0000313" key="24">
    <source>
        <dbReference type="Proteomes" id="UP000288347"/>
    </source>
</evidence>
<name>A0A430RLB4_THESC</name>
<dbReference type="Proteomes" id="UP000287173">
    <property type="component" value="Unassembled WGS sequence"/>
</dbReference>